<dbReference type="InterPro" id="IPR000276">
    <property type="entry name" value="GPCR_Rhodpsn"/>
</dbReference>
<dbReference type="Pfam" id="PF00001">
    <property type="entry name" value="7tm_1"/>
    <property type="match status" value="1"/>
</dbReference>
<keyword evidence="11" id="KW-1185">Reference proteome</keyword>
<dbReference type="Gene3D" id="1.20.1070.10">
    <property type="entry name" value="Rhodopsin 7-helix transmembrane proteins"/>
    <property type="match status" value="1"/>
</dbReference>
<feature type="transmembrane region" description="Helical" evidence="8">
    <location>
        <begin position="262"/>
        <end position="285"/>
    </location>
</feature>
<keyword evidence="6" id="KW-0675">Receptor</keyword>
<feature type="transmembrane region" description="Helical" evidence="8">
    <location>
        <begin position="229"/>
        <end position="256"/>
    </location>
</feature>
<name>A0ABN8M395_9CNID</name>
<evidence type="ECO:0000256" key="1">
    <source>
        <dbReference type="ARBA" id="ARBA00004141"/>
    </source>
</evidence>
<evidence type="ECO:0000256" key="6">
    <source>
        <dbReference type="ARBA" id="ARBA00023170"/>
    </source>
</evidence>
<dbReference type="SUPFAM" id="SSF81321">
    <property type="entry name" value="Family A G protein-coupled receptor-like"/>
    <property type="match status" value="1"/>
</dbReference>
<dbReference type="PANTHER" id="PTHR24240">
    <property type="entry name" value="OPSIN"/>
    <property type="match status" value="1"/>
</dbReference>
<evidence type="ECO:0000256" key="3">
    <source>
        <dbReference type="ARBA" id="ARBA00022989"/>
    </source>
</evidence>
<feature type="transmembrane region" description="Helical" evidence="8">
    <location>
        <begin position="46"/>
        <end position="71"/>
    </location>
</feature>
<dbReference type="InterPro" id="IPR017452">
    <property type="entry name" value="GPCR_Rhodpsn_7TM"/>
</dbReference>
<feature type="transmembrane region" description="Helical" evidence="8">
    <location>
        <begin position="125"/>
        <end position="145"/>
    </location>
</feature>
<comment type="subcellular location">
    <subcellularLocation>
        <location evidence="1">Membrane</location>
        <topology evidence="1">Multi-pass membrane protein</topology>
    </subcellularLocation>
</comment>
<evidence type="ECO:0000313" key="11">
    <source>
        <dbReference type="Proteomes" id="UP001159427"/>
    </source>
</evidence>
<reference evidence="10 11" key="1">
    <citation type="submission" date="2022-05" db="EMBL/GenBank/DDBJ databases">
        <authorList>
            <consortium name="Genoscope - CEA"/>
            <person name="William W."/>
        </authorList>
    </citation>
    <scope>NUCLEOTIDE SEQUENCE [LARGE SCALE GENOMIC DNA]</scope>
</reference>
<proteinExistence type="predicted"/>
<evidence type="ECO:0000313" key="10">
    <source>
        <dbReference type="EMBL" id="CAH3023572.1"/>
    </source>
</evidence>
<dbReference type="PROSITE" id="PS50262">
    <property type="entry name" value="G_PROTEIN_RECEP_F1_2"/>
    <property type="match status" value="1"/>
</dbReference>
<evidence type="ECO:0000256" key="8">
    <source>
        <dbReference type="SAM" id="Phobius"/>
    </source>
</evidence>
<dbReference type="PRINTS" id="PR00237">
    <property type="entry name" value="GPCRRHODOPSN"/>
</dbReference>
<gene>
    <name evidence="10" type="ORF">PEVE_00019733</name>
</gene>
<feature type="transmembrane region" description="Helical" evidence="8">
    <location>
        <begin position="172"/>
        <end position="193"/>
    </location>
</feature>
<comment type="caution">
    <text evidence="10">The sequence shown here is derived from an EMBL/GenBank/DDBJ whole genome shotgun (WGS) entry which is preliminary data.</text>
</comment>
<accession>A0ABN8M395</accession>
<keyword evidence="4" id="KW-0297">G-protein coupled receptor</keyword>
<feature type="transmembrane region" description="Helical" evidence="8">
    <location>
        <begin position="83"/>
        <end position="104"/>
    </location>
</feature>
<sequence length="321" mass="36090">MSRISTWNTFFLVTEFFVSFFGTLSNGLVIFTVLRNTHRLASPSYLIFSIAVSDILSCLIAVPFSIAGHFLKEWPFGMAGCRAHAFMIFLLALVSITHLTAISVEKYLTITKSLLKESYWDTKQVILVICASWVYSFGFSVAPLLGWSSYGMEGTNATCSIKWESSAPEDKAYLGIMFVACYFLPIVVIAFCYQKIHKVSKHVVNATSQMGDYAITMTKALLKKHRKSAMYFTAVIAAYLLSWTPYAIASLIIVSGQKVHPIVLSACSVFAKTSFFLNPFMYVIFSRRFRRIMNQSIPTAKRNRLIRPALTRMHSETASVL</sequence>
<dbReference type="CDD" id="cd14969">
    <property type="entry name" value="7tmA_Opsins_type2_animals"/>
    <property type="match status" value="1"/>
</dbReference>
<evidence type="ECO:0000256" key="7">
    <source>
        <dbReference type="ARBA" id="ARBA00023224"/>
    </source>
</evidence>
<evidence type="ECO:0000259" key="9">
    <source>
        <dbReference type="PROSITE" id="PS50262"/>
    </source>
</evidence>
<dbReference type="Proteomes" id="UP001159427">
    <property type="component" value="Unassembled WGS sequence"/>
</dbReference>
<protein>
    <recommendedName>
        <fullName evidence="9">G-protein coupled receptors family 1 profile domain-containing protein</fullName>
    </recommendedName>
</protein>
<feature type="transmembrane region" description="Helical" evidence="8">
    <location>
        <begin position="12"/>
        <end position="34"/>
    </location>
</feature>
<evidence type="ECO:0000256" key="2">
    <source>
        <dbReference type="ARBA" id="ARBA00022692"/>
    </source>
</evidence>
<dbReference type="InterPro" id="IPR050125">
    <property type="entry name" value="GPCR_opsins"/>
</dbReference>
<keyword evidence="5 8" id="KW-0472">Membrane</keyword>
<keyword evidence="2 8" id="KW-0812">Transmembrane</keyword>
<evidence type="ECO:0000256" key="5">
    <source>
        <dbReference type="ARBA" id="ARBA00023136"/>
    </source>
</evidence>
<keyword evidence="3 8" id="KW-1133">Transmembrane helix</keyword>
<organism evidence="10 11">
    <name type="scientific">Porites evermanni</name>
    <dbReference type="NCBI Taxonomy" id="104178"/>
    <lineage>
        <taxon>Eukaryota</taxon>
        <taxon>Metazoa</taxon>
        <taxon>Cnidaria</taxon>
        <taxon>Anthozoa</taxon>
        <taxon>Hexacorallia</taxon>
        <taxon>Scleractinia</taxon>
        <taxon>Fungiina</taxon>
        <taxon>Poritidae</taxon>
        <taxon>Porites</taxon>
    </lineage>
</organism>
<evidence type="ECO:0000256" key="4">
    <source>
        <dbReference type="ARBA" id="ARBA00023040"/>
    </source>
</evidence>
<feature type="domain" description="G-protein coupled receptors family 1 profile" evidence="9">
    <location>
        <begin position="25"/>
        <end position="282"/>
    </location>
</feature>
<dbReference type="EMBL" id="CALNXI010000266">
    <property type="protein sequence ID" value="CAH3023572.1"/>
    <property type="molecule type" value="Genomic_DNA"/>
</dbReference>
<keyword evidence="7" id="KW-0807">Transducer</keyword>